<dbReference type="EMBL" id="APBN01000004">
    <property type="protein sequence ID" value="EMT52215.1"/>
    <property type="molecule type" value="Genomic_DNA"/>
</dbReference>
<dbReference type="RefSeq" id="WP_003388275.1">
    <property type="nucleotide sequence ID" value="NZ_APBN01000004.1"/>
</dbReference>
<dbReference type="GeneID" id="89497723"/>
<name>M8E9Q3_9BACL</name>
<evidence type="ECO:0000313" key="2">
    <source>
        <dbReference type="Proteomes" id="UP000012081"/>
    </source>
</evidence>
<sequence>MIPTYQDADIILKLYQQYESERMQEAKKWFSHTIANKEWSYDTFIGRYPRGSEEFARFVTLYGFFEMIGVLHKNGLVHPDLLFDMWYINGFYVPMYPIIAGWRAEGDIHIAENFERLAAAELAWIREHKGEEYVPQVPYKIHA</sequence>
<dbReference type="Pfam" id="PF15956">
    <property type="entry name" value="DUF4760"/>
    <property type="match status" value="1"/>
</dbReference>
<reference evidence="1 2" key="1">
    <citation type="submission" date="2013-03" db="EMBL/GenBank/DDBJ databases">
        <title>Assembly of a new bacterial strain Brevibacillus borstelensis AK1.</title>
        <authorList>
            <person name="Rajan I."/>
            <person name="PoliReddy D."/>
            <person name="Sugumar T."/>
            <person name="Rathinam K."/>
            <person name="Alqarawi S."/>
            <person name="Khalil A.B."/>
            <person name="Sivakumar N."/>
        </authorList>
    </citation>
    <scope>NUCLEOTIDE SEQUENCE [LARGE SCALE GENOMIC DNA]</scope>
    <source>
        <strain evidence="1 2">AK1</strain>
    </source>
</reference>
<gene>
    <name evidence="1" type="ORF">I532_11199</name>
</gene>
<dbReference type="AlphaFoldDB" id="M8E9Q3"/>
<dbReference type="InterPro" id="IPR031876">
    <property type="entry name" value="DUF4760"/>
</dbReference>
<dbReference type="PATRIC" id="fig|1300222.3.peg.2335"/>
<protein>
    <submittedName>
        <fullName evidence="1">Uncharacterized protein</fullName>
    </submittedName>
</protein>
<proteinExistence type="predicted"/>
<keyword evidence="2" id="KW-1185">Reference proteome</keyword>
<accession>M8E9Q3</accession>
<comment type="caution">
    <text evidence="1">The sequence shown here is derived from an EMBL/GenBank/DDBJ whole genome shotgun (WGS) entry which is preliminary data.</text>
</comment>
<dbReference type="OrthoDB" id="2381600at2"/>
<dbReference type="Proteomes" id="UP000012081">
    <property type="component" value="Unassembled WGS sequence"/>
</dbReference>
<organism evidence="1 2">
    <name type="scientific">Brevibacillus borstelensis AK1</name>
    <dbReference type="NCBI Taxonomy" id="1300222"/>
    <lineage>
        <taxon>Bacteria</taxon>
        <taxon>Bacillati</taxon>
        <taxon>Bacillota</taxon>
        <taxon>Bacilli</taxon>
        <taxon>Bacillales</taxon>
        <taxon>Paenibacillaceae</taxon>
        <taxon>Brevibacillus</taxon>
    </lineage>
</organism>
<evidence type="ECO:0000313" key="1">
    <source>
        <dbReference type="EMBL" id="EMT52215.1"/>
    </source>
</evidence>